<organism evidence="1 2">
    <name type="scientific">Aquiflexum gelatinilyticum</name>
    <dbReference type="NCBI Taxonomy" id="2961943"/>
    <lineage>
        <taxon>Bacteria</taxon>
        <taxon>Pseudomonadati</taxon>
        <taxon>Bacteroidota</taxon>
        <taxon>Cytophagia</taxon>
        <taxon>Cytophagales</taxon>
        <taxon>Cyclobacteriaceae</taxon>
        <taxon>Aquiflexum</taxon>
    </lineage>
</organism>
<gene>
    <name evidence="1" type="ORF">NU887_18250</name>
</gene>
<evidence type="ECO:0000313" key="2">
    <source>
        <dbReference type="Proteomes" id="UP001142175"/>
    </source>
</evidence>
<sequence>MAKHPTKFIASIEEKEIANIQDIARVLEGKGCKITNILSFTGVICGEIFGDESSLQELKVKGIKHIEEDGEVKAFGG</sequence>
<proteinExistence type="predicted"/>
<evidence type="ECO:0000313" key="1">
    <source>
        <dbReference type="EMBL" id="MCR9016981.1"/>
    </source>
</evidence>
<name>A0A9X2P8U0_9BACT</name>
<dbReference type="AlphaFoldDB" id="A0A9X2P8U0"/>
<reference evidence="1" key="1">
    <citation type="submission" date="2022-08" db="EMBL/GenBank/DDBJ databases">
        <authorList>
            <person name="Zhang D."/>
        </authorList>
    </citation>
    <scope>NUCLEOTIDE SEQUENCE</scope>
    <source>
        <strain evidence="1">XJ19-11</strain>
    </source>
</reference>
<keyword evidence="2" id="KW-1185">Reference proteome</keyword>
<dbReference type="Proteomes" id="UP001142175">
    <property type="component" value="Unassembled WGS sequence"/>
</dbReference>
<dbReference type="RefSeq" id="WP_258424826.1">
    <property type="nucleotide sequence ID" value="NZ_JANSUY010000021.1"/>
</dbReference>
<dbReference type="EMBL" id="JANSUY010000021">
    <property type="protein sequence ID" value="MCR9016981.1"/>
    <property type="molecule type" value="Genomic_DNA"/>
</dbReference>
<accession>A0A9X2P8U0</accession>
<protein>
    <submittedName>
        <fullName evidence="1">Uncharacterized protein</fullName>
    </submittedName>
</protein>
<comment type="caution">
    <text evidence="1">The sequence shown here is derived from an EMBL/GenBank/DDBJ whole genome shotgun (WGS) entry which is preliminary data.</text>
</comment>